<feature type="compositionally biased region" description="Basic and acidic residues" evidence="2">
    <location>
        <begin position="32"/>
        <end position="41"/>
    </location>
</feature>
<reference evidence="3 4" key="1">
    <citation type="submission" date="2024-01" db="EMBL/GenBank/DDBJ databases">
        <authorList>
            <person name="Alioto T."/>
            <person name="Alioto T."/>
            <person name="Gomez Garrido J."/>
        </authorList>
    </citation>
    <scope>NUCLEOTIDE SEQUENCE [LARGE SCALE GENOMIC DNA]</scope>
</reference>
<gene>
    <name evidence="3" type="ORF">FSCOSCO3_A005121</name>
</gene>
<comment type="similarity">
    <text evidence="1">Belongs to the FAM228 family.</text>
</comment>
<dbReference type="PANTHER" id="PTHR28584">
    <property type="entry name" value="FAMILY WITH SEQUENCE SIMILARITY 228 MEMBER A"/>
    <property type="match status" value="1"/>
</dbReference>
<accession>A0AAV1NRJ2</accession>
<sequence>MNPKKRNTASGVITFHTPFNVSLLKSQECMADLKDTSESKRSPSQPSVGTRSTSRCVRARKRDEASPSGPQQGPKQDRLSYTTIRRLQAKMEAENQQRREIIQPLVDTENVFLKELESFLNQRDVAELRRRELLHKHWTERVWMPLQRRVEQRVSGCTAEETNRRQSLYSHYLHHCNSKGFVFLDTGDLREYNPFLNVKNKHYFKFNTAELKDSLYLQLHERLKEKRTTRSCEAGYKYTSREVEKLPQSDRPLTESVIPQASTLPQASSYYIVSTSRQTPLRDETDGRKSSRLDTIPLHIRATAKPDGRCHHSGCWSSR</sequence>
<dbReference type="InterPro" id="IPR040046">
    <property type="entry name" value="FAM228"/>
</dbReference>
<evidence type="ECO:0000256" key="2">
    <source>
        <dbReference type="SAM" id="MobiDB-lite"/>
    </source>
</evidence>
<evidence type="ECO:0000256" key="1">
    <source>
        <dbReference type="ARBA" id="ARBA00007753"/>
    </source>
</evidence>
<feature type="compositionally biased region" description="Polar residues" evidence="2">
    <location>
        <begin position="68"/>
        <end position="80"/>
    </location>
</feature>
<protein>
    <submittedName>
        <fullName evidence="3">Protein FAM228A isoform X1</fullName>
    </submittedName>
</protein>
<dbReference type="PANTHER" id="PTHR28584:SF1">
    <property type="entry name" value="PROTEIN FAM228B"/>
    <property type="match status" value="1"/>
</dbReference>
<dbReference type="AlphaFoldDB" id="A0AAV1NRJ2"/>
<feature type="compositionally biased region" description="Polar residues" evidence="2">
    <location>
        <begin position="42"/>
        <end position="55"/>
    </location>
</feature>
<evidence type="ECO:0000313" key="3">
    <source>
        <dbReference type="EMBL" id="CAK6962199.1"/>
    </source>
</evidence>
<dbReference type="Proteomes" id="UP001314229">
    <property type="component" value="Unassembled WGS sequence"/>
</dbReference>
<evidence type="ECO:0000313" key="4">
    <source>
        <dbReference type="Proteomes" id="UP001314229"/>
    </source>
</evidence>
<feature type="region of interest" description="Disordered" evidence="2">
    <location>
        <begin position="32"/>
        <end position="80"/>
    </location>
</feature>
<organism evidence="3 4">
    <name type="scientific">Scomber scombrus</name>
    <name type="common">Atlantic mackerel</name>
    <name type="synonym">Scomber vernalis</name>
    <dbReference type="NCBI Taxonomy" id="13677"/>
    <lineage>
        <taxon>Eukaryota</taxon>
        <taxon>Metazoa</taxon>
        <taxon>Chordata</taxon>
        <taxon>Craniata</taxon>
        <taxon>Vertebrata</taxon>
        <taxon>Euteleostomi</taxon>
        <taxon>Actinopterygii</taxon>
        <taxon>Neopterygii</taxon>
        <taxon>Teleostei</taxon>
        <taxon>Neoteleostei</taxon>
        <taxon>Acanthomorphata</taxon>
        <taxon>Pelagiaria</taxon>
        <taxon>Scombriformes</taxon>
        <taxon>Scombridae</taxon>
        <taxon>Scomber</taxon>
    </lineage>
</organism>
<name>A0AAV1NRJ2_SCOSC</name>
<proteinExistence type="inferred from homology"/>
<keyword evidence="4" id="KW-1185">Reference proteome</keyword>
<dbReference type="EMBL" id="CAWUFR010000056">
    <property type="protein sequence ID" value="CAK6962199.1"/>
    <property type="molecule type" value="Genomic_DNA"/>
</dbReference>
<comment type="caution">
    <text evidence="3">The sequence shown here is derived from an EMBL/GenBank/DDBJ whole genome shotgun (WGS) entry which is preliminary data.</text>
</comment>